<dbReference type="PANTHER" id="PTHR30204:SF92">
    <property type="entry name" value="HTH-TYPE TRANSCRIPTIONAL REGULATOR ZNTR"/>
    <property type="match status" value="1"/>
</dbReference>
<dbReference type="InterPro" id="IPR047057">
    <property type="entry name" value="MerR_fam"/>
</dbReference>
<dbReference type="Gene3D" id="1.10.1660.10">
    <property type="match status" value="1"/>
</dbReference>
<organism evidence="3 4">
    <name type="scientific">Comamonas kerstersii</name>
    <dbReference type="NCBI Taxonomy" id="225992"/>
    <lineage>
        <taxon>Bacteria</taxon>
        <taxon>Pseudomonadati</taxon>
        <taxon>Pseudomonadota</taxon>
        <taxon>Betaproteobacteria</taxon>
        <taxon>Burkholderiales</taxon>
        <taxon>Comamonadaceae</taxon>
        <taxon>Comamonas</taxon>
    </lineage>
</organism>
<dbReference type="OrthoDB" id="9808480at2"/>
<dbReference type="InterPro" id="IPR000551">
    <property type="entry name" value="MerR-type_HTH_dom"/>
</dbReference>
<dbReference type="GO" id="GO:0003700">
    <property type="term" value="F:DNA-binding transcription factor activity"/>
    <property type="evidence" value="ECO:0007669"/>
    <property type="project" value="InterPro"/>
</dbReference>
<keyword evidence="1" id="KW-0238">DNA-binding</keyword>
<dbReference type="GO" id="GO:0003677">
    <property type="term" value="F:DNA binding"/>
    <property type="evidence" value="ECO:0007669"/>
    <property type="project" value="UniProtKB-KW"/>
</dbReference>
<dbReference type="PANTHER" id="PTHR30204">
    <property type="entry name" value="REDOX-CYCLING DRUG-SENSING TRANSCRIPTIONAL ACTIVATOR SOXR"/>
    <property type="match status" value="1"/>
</dbReference>
<dbReference type="KEGG" id="cke:B5M06_00585"/>
<dbReference type="Proteomes" id="UP000242792">
    <property type="component" value="Chromosome"/>
</dbReference>
<dbReference type="EMBL" id="CP020121">
    <property type="protein sequence ID" value="AQZ99658.1"/>
    <property type="molecule type" value="Genomic_DNA"/>
</dbReference>
<feature type="domain" description="HTH merR-type" evidence="2">
    <location>
        <begin position="41"/>
        <end position="110"/>
    </location>
</feature>
<name>A0A1V0BIA0_9BURK</name>
<gene>
    <name evidence="3" type="ORF">B5M06_00585</name>
</gene>
<evidence type="ECO:0000313" key="3">
    <source>
        <dbReference type="EMBL" id="AQZ99658.1"/>
    </source>
</evidence>
<evidence type="ECO:0000256" key="1">
    <source>
        <dbReference type="ARBA" id="ARBA00023125"/>
    </source>
</evidence>
<dbReference type="Pfam" id="PF13411">
    <property type="entry name" value="MerR_1"/>
    <property type="match status" value="1"/>
</dbReference>
<dbReference type="InterPro" id="IPR009061">
    <property type="entry name" value="DNA-bd_dom_put_sf"/>
</dbReference>
<evidence type="ECO:0000313" key="4">
    <source>
        <dbReference type="Proteomes" id="UP000242792"/>
    </source>
</evidence>
<dbReference type="PROSITE" id="PS50937">
    <property type="entry name" value="HTH_MERR_2"/>
    <property type="match status" value="1"/>
</dbReference>
<accession>A0A1V0BIA0</accession>
<dbReference type="AlphaFoldDB" id="A0A1V0BIA0"/>
<proteinExistence type="predicted"/>
<dbReference type="PROSITE" id="PS00552">
    <property type="entry name" value="HTH_MERR_1"/>
    <property type="match status" value="1"/>
</dbReference>
<dbReference type="SMART" id="SM00422">
    <property type="entry name" value="HTH_MERR"/>
    <property type="match status" value="1"/>
</dbReference>
<dbReference type="PRINTS" id="PR00040">
    <property type="entry name" value="HTHMERR"/>
</dbReference>
<reference evidence="3 4" key="1">
    <citation type="submission" date="2017-03" db="EMBL/GenBank/DDBJ databases">
        <title>Rapid Whole Genome Sequencing of Comamonas kerstersii Causing Continuous ambulatory Peritoneal Dialysis-Associated Peritonitis.</title>
        <authorList>
            <person name="Zheng B."/>
        </authorList>
    </citation>
    <scope>NUCLEOTIDE SEQUENCE [LARGE SCALE GENOMIC DNA]</scope>
    <source>
        <strain evidence="3 4">8943</strain>
    </source>
</reference>
<dbReference type="SUPFAM" id="SSF46955">
    <property type="entry name" value="Putative DNA-binding domain"/>
    <property type="match status" value="1"/>
</dbReference>
<evidence type="ECO:0000259" key="2">
    <source>
        <dbReference type="PROSITE" id="PS50937"/>
    </source>
</evidence>
<sequence>MGVCMCIVVRMGLRGAAGEVFIVHAMIGKLKVTSRSSPMTALRIGEAAQRTGVSAANIRYYEKQGLLAPAMRQENDYRLYTEADLHRLRFIRMCRAMDMSLDEVRILLALDGQKPDDCHAATATISAHLQHVRQRLAELRALEKALQSLKNLCDGRQPHCNLIAALHAQAEQDTRPEPGTQVKRHV</sequence>
<protein>
    <submittedName>
        <fullName evidence="3">MerR family transcriptional regulator</fullName>
    </submittedName>
</protein>